<dbReference type="EMBL" id="JAWJZF010000503">
    <property type="protein sequence ID" value="MDX2296718.1"/>
    <property type="molecule type" value="Genomic_DNA"/>
</dbReference>
<dbReference type="PIRSF" id="PIRSF028743">
    <property type="entry name" value="GvpO_protein"/>
    <property type="match status" value="1"/>
</dbReference>
<dbReference type="Pfam" id="PF05800">
    <property type="entry name" value="GvpO"/>
    <property type="match status" value="1"/>
</dbReference>
<comment type="caution">
    <text evidence="2">The sequence shown here is derived from an EMBL/GenBank/DDBJ whole genome shotgun (WGS) entry which is preliminary data.</text>
</comment>
<sequence length="124" mass="13437">MTTSEPARRRRRPPQGDDGEQPASRSARKAPASRKRGAPGAATAMRAAAEQLEQLLGRSPESVSSLKPADDGWVAVVEVVELERVPETTSIMGSYRVELDASGDLVSYERTRRYSRGTIDRPGG</sequence>
<feature type="compositionally biased region" description="Basic residues" evidence="1">
    <location>
        <begin position="26"/>
        <end position="37"/>
    </location>
</feature>
<reference evidence="2 3" key="1">
    <citation type="submission" date="2023-10" db="EMBL/GenBank/DDBJ databases">
        <authorList>
            <person name="Wang X.X."/>
        </authorList>
    </citation>
    <scope>NUCLEOTIDE SEQUENCE [LARGE SCALE GENOMIC DNA]</scope>
    <source>
        <strain evidence="2 3">NBRC 12816</strain>
    </source>
</reference>
<dbReference type="RefSeq" id="WP_319012879.1">
    <property type="nucleotide sequence ID" value="NZ_JAWJZF010000503.1"/>
</dbReference>
<dbReference type="InterPro" id="IPR008634">
    <property type="entry name" value="Gas-vesicle_GvpO"/>
</dbReference>
<evidence type="ECO:0000313" key="3">
    <source>
        <dbReference type="Proteomes" id="UP001278571"/>
    </source>
</evidence>
<evidence type="ECO:0000313" key="2">
    <source>
        <dbReference type="EMBL" id="MDX2296718.1"/>
    </source>
</evidence>
<organism evidence="2 3">
    <name type="scientific">Streptomyces roseolus</name>
    <dbReference type="NCBI Taxonomy" id="67358"/>
    <lineage>
        <taxon>Bacteria</taxon>
        <taxon>Bacillati</taxon>
        <taxon>Actinomycetota</taxon>
        <taxon>Actinomycetes</taxon>
        <taxon>Kitasatosporales</taxon>
        <taxon>Streptomycetaceae</taxon>
        <taxon>Streptomyces</taxon>
    </lineage>
</organism>
<proteinExistence type="predicted"/>
<protein>
    <submittedName>
        <fullName evidence="2">Gas vesicle protein GvpO</fullName>
    </submittedName>
</protein>
<evidence type="ECO:0000256" key="1">
    <source>
        <dbReference type="SAM" id="MobiDB-lite"/>
    </source>
</evidence>
<dbReference type="Proteomes" id="UP001278571">
    <property type="component" value="Unassembled WGS sequence"/>
</dbReference>
<keyword evidence="3" id="KW-1185">Reference proteome</keyword>
<accession>A0ABU4KG00</accession>
<name>A0ABU4KG00_9ACTN</name>
<gene>
    <name evidence="2" type="primary">gvpO</name>
    <name evidence="2" type="ORF">R2363_31670</name>
</gene>
<feature type="region of interest" description="Disordered" evidence="1">
    <location>
        <begin position="1"/>
        <end position="45"/>
    </location>
</feature>